<dbReference type="HOGENOM" id="CLU_3106745_0_0_1"/>
<accession>A0A0C9X6Y0</accession>
<dbReference type="AlphaFoldDB" id="A0A0C9X6Y0"/>
<name>A0A0C9X6Y0_9AGAR</name>
<dbReference type="Proteomes" id="UP000054477">
    <property type="component" value="Unassembled WGS sequence"/>
</dbReference>
<dbReference type="EMBL" id="KN838847">
    <property type="protein sequence ID" value="KIJ93381.1"/>
    <property type="molecule type" value="Genomic_DNA"/>
</dbReference>
<gene>
    <name evidence="1" type="ORF">K443DRAFT_401912</name>
</gene>
<protein>
    <submittedName>
        <fullName evidence="1">Uncharacterized protein</fullName>
    </submittedName>
</protein>
<keyword evidence="2" id="KW-1185">Reference proteome</keyword>
<reference evidence="1 2" key="1">
    <citation type="submission" date="2014-04" db="EMBL/GenBank/DDBJ databases">
        <authorList>
            <consortium name="DOE Joint Genome Institute"/>
            <person name="Kuo A."/>
            <person name="Kohler A."/>
            <person name="Nagy L.G."/>
            <person name="Floudas D."/>
            <person name="Copeland A."/>
            <person name="Barry K.W."/>
            <person name="Cichocki N."/>
            <person name="Veneault-Fourrey C."/>
            <person name="LaButti K."/>
            <person name="Lindquist E.A."/>
            <person name="Lipzen A."/>
            <person name="Lundell T."/>
            <person name="Morin E."/>
            <person name="Murat C."/>
            <person name="Sun H."/>
            <person name="Tunlid A."/>
            <person name="Henrissat B."/>
            <person name="Grigoriev I.V."/>
            <person name="Hibbett D.S."/>
            <person name="Martin F."/>
            <person name="Nordberg H.P."/>
            <person name="Cantor M.N."/>
            <person name="Hua S.X."/>
        </authorList>
    </citation>
    <scope>NUCLEOTIDE SEQUENCE [LARGE SCALE GENOMIC DNA]</scope>
    <source>
        <strain evidence="1 2">LaAM-08-1</strain>
    </source>
</reference>
<evidence type="ECO:0000313" key="1">
    <source>
        <dbReference type="EMBL" id="KIJ93381.1"/>
    </source>
</evidence>
<organism evidence="1 2">
    <name type="scientific">Laccaria amethystina LaAM-08-1</name>
    <dbReference type="NCBI Taxonomy" id="1095629"/>
    <lineage>
        <taxon>Eukaryota</taxon>
        <taxon>Fungi</taxon>
        <taxon>Dikarya</taxon>
        <taxon>Basidiomycota</taxon>
        <taxon>Agaricomycotina</taxon>
        <taxon>Agaricomycetes</taxon>
        <taxon>Agaricomycetidae</taxon>
        <taxon>Agaricales</taxon>
        <taxon>Agaricineae</taxon>
        <taxon>Hydnangiaceae</taxon>
        <taxon>Laccaria</taxon>
    </lineage>
</organism>
<sequence>MLNFRRTEILTGGDDHVEFVRVGPALGCKRGFWGCVEREVAGAAEDEVDVG</sequence>
<evidence type="ECO:0000313" key="2">
    <source>
        <dbReference type="Proteomes" id="UP000054477"/>
    </source>
</evidence>
<proteinExistence type="predicted"/>
<reference evidence="2" key="2">
    <citation type="submission" date="2015-01" db="EMBL/GenBank/DDBJ databases">
        <title>Evolutionary Origins and Diversification of the Mycorrhizal Mutualists.</title>
        <authorList>
            <consortium name="DOE Joint Genome Institute"/>
            <consortium name="Mycorrhizal Genomics Consortium"/>
            <person name="Kohler A."/>
            <person name="Kuo A."/>
            <person name="Nagy L.G."/>
            <person name="Floudas D."/>
            <person name="Copeland A."/>
            <person name="Barry K.W."/>
            <person name="Cichocki N."/>
            <person name="Veneault-Fourrey C."/>
            <person name="LaButti K."/>
            <person name="Lindquist E.A."/>
            <person name="Lipzen A."/>
            <person name="Lundell T."/>
            <person name="Morin E."/>
            <person name="Murat C."/>
            <person name="Riley R."/>
            <person name="Ohm R."/>
            <person name="Sun H."/>
            <person name="Tunlid A."/>
            <person name="Henrissat B."/>
            <person name="Grigoriev I.V."/>
            <person name="Hibbett D.S."/>
            <person name="Martin F."/>
        </authorList>
    </citation>
    <scope>NUCLEOTIDE SEQUENCE [LARGE SCALE GENOMIC DNA]</scope>
    <source>
        <strain evidence="2">LaAM-08-1</strain>
    </source>
</reference>